<comment type="caution">
    <text evidence="1">The sequence shown here is derived from an EMBL/GenBank/DDBJ whole genome shotgun (WGS) entry which is preliminary data.</text>
</comment>
<evidence type="ECO:0000313" key="1">
    <source>
        <dbReference type="EMBL" id="MPC35650.1"/>
    </source>
</evidence>
<dbReference type="EMBL" id="VSRR010003318">
    <property type="protein sequence ID" value="MPC35650.1"/>
    <property type="molecule type" value="Genomic_DNA"/>
</dbReference>
<protein>
    <submittedName>
        <fullName evidence="1">Uncharacterized protein</fullName>
    </submittedName>
</protein>
<dbReference type="OrthoDB" id="10588799at2759"/>
<organism evidence="1 2">
    <name type="scientific">Portunus trituberculatus</name>
    <name type="common">Swimming crab</name>
    <name type="synonym">Neptunus trituberculatus</name>
    <dbReference type="NCBI Taxonomy" id="210409"/>
    <lineage>
        <taxon>Eukaryota</taxon>
        <taxon>Metazoa</taxon>
        <taxon>Ecdysozoa</taxon>
        <taxon>Arthropoda</taxon>
        <taxon>Crustacea</taxon>
        <taxon>Multicrustacea</taxon>
        <taxon>Malacostraca</taxon>
        <taxon>Eumalacostraca</taxon>
        <taxon>Eucarida</taxon>
        <taxon>Decapoda</taxon>
        <taxon>Pleocyemata</taxon>
        <taxon>Brachyura</taxon>
        <taxon>Eubrachyura</taxon>
        <taxon>Portunoidea</taxon>
        <taxon>Portunidae</taxon>
        <taxon>Portuninae</taxon>
        <taxon>Portunus</taxon>
    </lineage>
</organism>
<reference evidence="1 2" key="1">
    <citation type="submission" date="2019-05" db="EMBL/GenBank/DDBJ databases">
        <title>Another draft genome of Portunus trituberculatus and its Hox gene families provides insights of decapod evolution.</title>
        <authorList>
            <person name="Jeong J.-H."/>
            <person name="Song I."/>
            <person name="Kim S."/>
            <person name="Choi T."/>
            <person name="Kim D."/>
            <person name="Ryu S."/>
            <person name="Kim W."/>
        </authorList>
    </citation>
    <scope>NUCLEOTIDE SEQUENCE [LARGE SCALE GENOMIC DNA]</scope>
    <source>
        <tissue evidence="1">Muscle</tissue>
    </source>
</reference>
<keyword evidence="2" id="KW-1185">Reference proteome</keyword>
<gene>
    <name evidence="1" type="ORF">E2C01_029077</name>
</gene>
<accession>A0A5B7EM56</accession>
<dbReference type="Proteomes" id="UP000324222">
    <property type="component" value="Unassembled WGS sequence"/>
</dbReference>
<proteinExistence type="predicted"/>
<evidence type="ECO:0000313" key="2">
    <source>
        <dbReference type="Proteomes" id="UP000324222"/>
    </source>
</evidence>
<dbReference type="AlphaFoldDB" id="A0A5B7EM56"/>
<name>A0A5B7EM56_PORTR</name>
<sequence>MEEVEKEVMIQDLSLHPTSSNLTSHCNTLTGTEMKKPEEEQEQEHEIQDVPLHLIQRNFLSHHRTDKIPDRGRNAMVIYTDKGHGNDEHMVLFPTSEKVDALVESHKWDWTEDTSSDTMEALKEIKKQAATKVKQQAKIKKAFSVQSPAFTQHATSSKQQQWKAHGKLKTKPSKFPQVTGYCDTYDWDGHFNLPPTLTFSRERHYLRMARVAEMDKFDKDIPLLTPEELFDQIDGPEED</sequence>